<name>A0AAV7K321_9METZ</name>
<evidence type="ECO:0000313" key="1">
    <source>
        <dbReference type="EMBL" id="KAI6655455.1"/>
    </source>
</evidence>
<reference evidence="1 2" key="1">
    <citation type="journal article" date="2023" name="BMC Biol.">
        <title>The compact genome of the sponge Oopsacas minuta (Hexactinellida) is lacking key metazoan core genes.</title>
        <authorList>
            <person name="Santini S."/>
            <person name="Schenkelaars Q."/>
            <person name="Jourda C."/>
            <person name="Duchesne M."/>
            <person name="Belahbib H."/>
            <person name="Rocher C."/>
            <person name="Selva M."/>
            <person name="Riesgo A."/>
            <person name="Vervoort M."/>
            <person name="Leys S.P."/>
            <person name="Kodjabachian L."/>
            <person name="Le Bivic A."/>
            <person name="Borchiellini C."/>
            <person name="Claverie J.M."/>
            <person name="Renard E."/>
        </authorList>
    </citation>
    <scope>NUCLEOTIDE SEQUENCE [LARGE SCALE GENOMIC DNA]</scope>
    <source>
        <strain evidence="1">SPO-2</strain>
    </source>
</reference>
<dbReference type="GO" id="GO:0008270">
    <property type="term" value="F:zinc ion binding"/>
    <property type="evidence" value="ECO:0007669"/>
    <property type="project" value="UniProtKB-KW"/>
</dbReference>
<dbReference type="Proteomes" id="UP001165289">
    <property type="component" value="Unassembled WGS sequence"/>
</dbReference>
<dbReference type="EMBL" id="JAKMXF010000194">
    <property type="protein sequence ID" value="KAI6655455.1"/>
    <property type="molecule type" value="Genomic_DNA"/>
</dbReference>
<sequence length="123" mass="13904">MSKPFDVKVSRDRVYVLCPYDNPCMHVLTVEGDKLHSLITRGQGMDVLCPLFFCLDPLNNFVISDQDSHSIQVFSPEGKLLHKIGTEGHQQGMLYNPLGIVITANGRLVCVSYNKNYPLQIFY</sequence>
<dbReference type="InterPro" id="IPR050952">
    <property type="entry name" value="TRIM-NHL_E3_ligases"/>
</dbReference>
<dbReference type="GO" id="GO:0043161">
    <property type="term" value="P:proteasome-mediated ubiquitin-dependent protein catabolic process"/>
    <property type="evidence" value="ECO:0007669"/>
    <property type="project" value="TreeGrafter"/>
</dbReference>
<dbReference type="Gene3D" id="2.120.10.30">
    <property type="entry name" value="TolB, C-terminal domain"/>
    <property type="match status" value="1"/>
</dbReference>
<dbReference type="SUPFAM" id="SSF63825">
    <property type="entry name" value="YWTD domain"/>
    <property type="match status" value="1"/>
</dbReference>
<keyword evidence="2" id="KW-1185">Reference proteome</keyword>
<dbReference type="AlphaFoldDB" id="A0AAV7K321"/>
<dbReference type="GO" id="GO:0061630">
    <property type="term" value="F:ubiquitin protein ligase activity"/>
    <property type="evidence" value="ECO:0007669"/>
    <property type="project" value="TreeGrafter"/>
</dbReference>
<dbReference type="PANTHER" id="PTHR24104">
    <property type="entry name" value="E3 UBIQUITIN-PROTEIN LIGASE NHLRC1-RELATED"/>
    <property type="match status" value="1"/>
</dbReference>
<accession>A0AAV7K321</accession>
<evidence type="ECO:0000313" key="2">
    <source>
        <dbReference type="Proteomes" id="UP001165289"/>
    </source>
</evidence>
<proteinExistence type="predicted"/>
<dbReference type="GO" id="GO:0000209">
    <property type="term" value="P:protein polyubiquitination"/>
    <property type="evidence" value="ECO:0007669"/>
    <property type="project" value="TreeGrafter"/>
</dbReference>
<comment type="caution">
    <text evidence="1">The sequence shown here is derived from an EMBL/GenBank/DDBJ whole genome shotgun (WGS) entry which is preliminary data.</text>
</comment>
<gene>
    <name evidence="1" type="ORF">LOD99_11413</name>
</gene>
<dbReference type="InterPro" id="IPR011042">
    <property type="entry name" value="6-blade_b-propeller_TolB-like"/>
</dbReference>
<protein>
    <submittedName>
        <fullName evidence="1">Uncharacterized protein</fullName>
    </submittedName>
</protein>
<dbReference type="PANTHER" id="PTHR24104:SF25">
    <property type="entry name" value="PROTEIN LIN-41"/>
    <property type="match status" value="1"/>
</dbReference>
<organism evidence="1 2">
    <name type="scientific">Oopsacas minuta</name>
    <dbReference type="NCBI Taxonomy" id="111878"/>
    <lineage>
        <taxon>Eukaryota</taxon>
        <taxon>Metazoa</taxon>
        <taxon>Porifera</taxon>
        <taxon>Hexactinellida</taxon>
        <taxon>Hexasterophora</taxon>
        <taxon>Lyssacinosida</taxon>
        <taxon>Leucopsacidae</taxon>
        <taxon>Oopsacas</taxon>
    </lineage>
</organism>